<evidence type="ECO:0000313" key="3">
    <source>
        <dbReference type="Proteomes" id="UP000321513"/>
    </source>
</evidence>
<organism evidence="2 3">
    <name type="scientific">Segetibacter aerophilus</name>
    <dbReference type="NCBI Taxonomy" id="670293"/>
    <lineage>
        <taxon>Bacteria</taxon>
        <taxon>Pseudomonadati</taxon>
        <taxon>Bacteroidota</taxon>
        <taxon>Chitinophagia</taxon>
        <taxon>Chitinophagales</taxon>
        <taxon>Chitinophagaceae</taxon>
        <taxon>Segetibacter</taxon>
    </lineage>
</organism>
<feature type="transmembrane region" description="Helical" evidence="1">
    <location>
        <begin position="328"/>
        <end position="354"/>
    </location>
</feature>
<name>A0A512BDA0_9BACT</name>
<feature type="transmembrane region" description="Helical" evidence="1">
    <location>
        <begin position="186"/>
        <end position="205"/>
    </location>
</feature>
<evidence type="ECO:0008006" key="4">
    <source>
        <dbReference type="Google" id="ProtNLM"/>
    </source>
</evidence>
<accession>A0A512BDA0</accession>
<dbReference type="AlphaFoldDB" id="A0A512BDA0"/>
<evidence type="ECO:0000256" key="1">
    <source>
        <dbReference type="SAM" id="Phobius"/>
    </source>
</evidence>
<dbReference type="RefSeq" id="WP_147204054.1">
    <property type="nucleotide sequence ID" value="NZ_BJYT01000008.1"/>
</dbReference>
<dbReference type="OrthoDB" id="996005at2"/>
<feature type="transmembrane region" description="Helical" evidence="1">
    <location>
        <begin position="366"/>
        <end position="385"/>
    </location>
</feature>
<feature type="transmembrane region" description="Helical" evidence="1">
    <location>
        <begin position="7"/>
        <end position="24"/>
    </location>
</feature>
<keyword evidence="1" id="KW-0472">Membrane</keyword>
<reference evidence="2 3" key="1">
    <citation type="submission" date="2019-07" db="EMBL/GenBank/DDBJ databases">
        <title>Whole genome shotgun sequence of Segetibacter aerophilus NBRC 106135.</title>
        <authorList>
            <person name="Hosoyama A."/>
            <person name="Uohara A."/>
            <person name="Ohji S."/>
            <person name="Ichikawa N."/>
        </authorList>
    </citation>
    <scope>NUCLEOTIDE SEQUENCE [LARGE SCALE GENOMIC DNA]</scope>
    <source>
        <strain evidence="2 3">NBRC 106135</strain>
    </source>
</reference>
<proteinExistence type="predicted"/>
<comment type="caution">
    <text evidence="2">The sequence shown here is derived from an EMBL/GenBank/DDBJ whole genome shotgun (WGS) entry which is preliminary data.</text>
</comment>
<feature type="transmembrane region" description="Helical" evidence="1">
    <location>
        <begin position="78"/>
        <end position="96"/>
    </location>
</feature>
<evidence type="ECO:0000313" key="2">
    <source>
        <dbReference type="EMBL" id="GEO09941.1"/>
    </source>
</evidence>
<feature type="transmembrane region" description="Helical" evidence="1">
    <location>
        <begin position="128"/>
        <end position="144"/>
    </location>
</feature>
<keyword evidence="1" id="KW-1133">Transmembrane helix</keyword>
<sequence length="428" mass="48510">MRFKPTDLHCYIIIIVAFILYPVFNGIRVMPAGDTHDYVEAAKIISSGYHQIAFRVPVYPLLLIVTGSVNRLNTSLFFAQYLLYFVSVFLLVAAMIRSAIDKRLLVIITLLLVSPLLVQMVYQVMTEAISFALANIIFALYILLKGKYKFLLLGLLSAVLTLTRPSFQLTGLLLTIFFLLSEKRKVLPVLFFASFAIPLFIFSLFNKERFNFFGITPATGWHLTTKTALFIDQWPDTSMRPLMIRERNENLVTKTSHTGSMFVWSLPQLIQDTLHLNYVDASKYMMKNNTALIKSHPLEYLSAVGRSLVDYTFPNAVVEKGSGLKKALYAIIQFFYVYLFLILSALVLACTWLFRRKIDDAWLHPFVLAAIIIFSNYFVSIAAEVGSSRHRAPTEGLILVAIAFALPIVVASRRAIKLHDVKVMSAYD</sequence>
<keyword evidence="1" id="KW-0812">Transmembrane</keyword>
<dbReference type="EMBL" id="BJYT01000008">
    <property type="protein sequence ID" value="GEO09941.1"/>
    <property type="molecule type" value="Genomic_DNA"/>
</dbReference>
<feature type="transmembrane region" description="Helical" evidence="1">
    <location>
        <begin position="397"/>
        <end position="416"/>
    </location>
</feature>
<protein>
    <recommendedName>
        <fullName evidence="4">Glycosyltransferase RgtA/B/C/D-like domain-containing protein</fullName>
    </recommendedName>
</protein>
<feature type="transmembrane region" description="Helical" evidence="1">
    <location>
        <begin position="151"/>
        <end position="180"/>
    </location>
</feature>
<dbReference type="Proteomes" id="UP000321513">
    <property type="component" value="Unassembled WGS sequence"/>
</dbReference>
<keyword evidence="3" id="KW-1185">Reference proteome</keyword>
<gene>
    <name evidence="2" type="ORF">SAE01_24370</name>
</gene>
<feature type="transmembrane region" description="Helical" evidence="1">
    <location>
        <begin position="103"/>
        <end position="122"/>
    </location>
</feature>